<evidence type="ECO:0000256" key="5">
    <source>
        <dbReference type="ARBA" id="ARBA00022989"/>
    </source>
</evidence>
<dbReference type="PANTHER" id="PTHR23028:SF53">
    <property type="entry name" value="ACYL_TRANSF_3 DOMAIN-CONTAINING PROTEIN"/>
    <property type="match status" value="1"/>
</dbReference>
<name>A0ABW1UP96_9LACO</name>
<feature type="transmembrane region" description="Helical" evidence="8">
    <location>
        <begin position="175"/>
        <end position="194"/>
    </location>
</feature>
<gene>
    <name evidence="10" type="ORF">ACFQHW_04835</name>
</gene>
<feature type="transmembrane region" description="Helical" evidence="8">
    <location>
        <begin position="239"/>
        <end position="259"/>
    </location>
</feature>
<organism evidence="10 11">
    <name type="scientific">Lapidilactobacillus achengensis</name>
    <dbReference type="NCBI Taxonomy" id="2486000"/>
    <lineage>
        <taxon>Bacteria</taxon>
        <taxon>Bacillati</taxon>
        <taxon>Bacillota</taxon>
        <taxon>Bacilli</taxon>
        <taxon>Lactobacillales</taxon>
        <taxon>Lactobacillaceae</taxon>
        <taxon>Lapidilactobacillus</taxon>
    </lineage>
</organism>
<proteinExistence type="predicted"/>
<keyword evidence="3 10" id="KW-0808">Transferase</keyword>
<dbReference type="Proteomes" id="UP001596310">
    <property type="component" value="Unassembled WGS sequence"/>
</dbReference>
<feature type="transmembrane region" description="Helical" evidence="8">
    <location>
        <begin position="265"/>
        <end position="288"/>
    </location>
</feature>
<evidence type="ECO:0000256" key="4">
    <source>
        <dbReference type="ARBA" id="ARBA00022692"/>
    </source>
</evidence>
<comment type="subcellular location">
    <subcellularLocation>
        <location evidence="1">Cell membrane</location>
        <topology evidence="1">Multi-pass membrane protein</topology>
    </subcellularLocation>
</comment>
<dbReference type="Pfam" id="PF01757">
    <property type="entry name" value="Acyl_transf_3"/>
    <property type="match status" value="1"/>
</dbReference>
<evidence type="ECO:0000256" key="7">
    <source>
        <dbReference type="ARBA" id="ARBA00023315"/>
    </source>
</evidence>
<feature type="transmembrane region" description="Helical" evidence="8">
    <location>
        <begin position="81"/>
        <end position="99"/>
    </location>
</feature>
<protein>
    <submittedName>
        <fullName evidence="10">Acyltransferase family protein</fullName>
        <ecNumber evidence="10">2.3.1.-</ecNumber>
    </submittedName>
</protein>
<feature type="transmembrane region" description="Helical" evidence="8">
    <location>
        <begin position="38"/>
        <end position="60"/>
    </location>
</feature>
<keyword evidence="6 8" id="KW-0472">Membrane</keyword>
<evidence type="ECO:0000256" key="6">
    <source>
        <dbReference type="ARBA" id="ARBA00023136"/>
    </source>
</evidence>
<keyword evidence="4 8" id="KW-0812">Transmembrane</keyword>
<feature type="transmembrane region" description="Helical" evidence="8">
    <location>
        <begin position="151"/>
        <end position="168"/>
    </location>
</feature>
<keyword evidence="7 10" id="KW-0012">Acyltransferase</keyword>
<keyword evidence="2" id="KW-1003">Cell membrane</keyword>
<dbReference type="Gene3D" id="3.40.50.1110">
    <property type="entry name" value="SGNH hydrolase"/>
    <property type="match status" value="1"/>
</dbReference>
<dbReference type="CDD" id="cd01840">
    <property type="entry name" value="SGNH_hydrolase_yrhL_like"/>
    <property type="match status" value="1"/>
</dbReference>
<keyword evidence="11" id="KW-1185">Reference proteome</keyword>
<evidence type="ECO:0000256" key="1">
    <source>
        <dbReference type="ARBA" id="ARBA00004651"/>
    </source>
</evidence>
<feature type="domain" description="Acyltransferase 3" evidence="9">
    <location>
        <begin position="13"/>
        <end position="347"/>
    </location>
</feature>
<dbReference type="InterPro" id="IPR002656">
    <property type="entry name" value="Acyl_transf_3_dom"/>
</dbReference>
<evidence type="ECO:0000256" key="3">
    <source>
        <dbReference type="ARBA" id="ARBA00022679"/>
    </source>
</evidence>
<dbReference type="EMBL" id="JBHSSM010000015">
    <property type="protein sequence ID" value="MFC6314895.1"/>
    <property type="molecule type" value="Genomic_DNA"/>
</dbReference>
<evidence type="ECO:0000256" key="8">
    <source>
        <dbReference type="SAM" id="Phobius"/>
    </source>
</evidence>
<keyword evidence="5 8" id="KW-1133">Transmembrane helix</keyword>
<dbReference type="InterPro" id="IPR036514">
    <property type="entry name" value="SGNH_hydro_sf"/>
</dbReference>
<dbReference type="GO" id="GO:0016746">
    <property type="term" value="F:acyltransferase activity"/>
    <property type="evidence" value="ECO:0007669"/>
    <property type="project" value="UniProtKB-KW"/>
</dbReference>
<evidence type="ECO:0000256" key="2">
    <source>
        <dbReference type="ARBA" id="ARBA00022475"/>
    </source>
</evidence>
<feature type="transmembrane region" description="Helical" evidence="8">
    <location>
        <begin position="388"/>
        <end position="407"/>
    </location>
</feature>
<dbReference type="RefSeq" id="WP_125595619.1">
    <property type="nucleotide sequence ID" value="NZ_JBHSSM010000015.1"/>
</dbReference>
<reference evidence="11" key="1">
    <citation type="journal article" date="2019" name="Int. J. Syst. Evol. Microbiol.">
        <title>The Global Catalogue of Microorganisms (GCM) 10K type strain sequencing project: providing services to taxonomists for standard genome sequencing and annotation.</title>
        <authorList>
            <consortium name="The Broad Institute Genomics Platform"/>
            <consortium name="The Broad Institute Genome Sequencing Center for Infectious Disease"/>
            <person name="Wu L."/>
            <person name="Ma J."/>
        </authorList>
    </citation>
    <scope>NUCLEOTIDE SEQUENCE [LARGE SCALE GENOMIC DNA]</scope>
    <source>
        <strain evidence="11">CCM 8897</strain>
    </source>
</reference>
<dbReference type="EC" id="2.3.1.-" evidence="10"/>
<evidence type="ECO:0000313" key="10">
    <source>
        <dbReference type="EMBL" id="MFC6314895.1"/>
    </source>
</evidence>
<evidence type="ECO:0000259" key="9">
    <source>
        <dbReference type="Pfam" id="PF01757"/>
    </source>
</evidence>
<feature type="transmembrane region" description="Helical" evidence="8">
    <location>
        <begin position="334"/>
        <end position="355"/>
    </location>
</feature>
<accession>A0ABW1UP96</accession>
<comment type="caution">
    <text evidence="10">The sequence shown here is derived from an EMBL/GenBank/DDBJ whole genome shotgun (WGS) entry which is preliminary data.</text>
</comment>
<evidence type="ECO:0000313" key="11">
    <source>
        <dbReference type="Proteomes" id="UP001596310"/>
    </source>
</evidence>
<feature type="transmembrane region" description="Helical" evidence="8">
    <location>
        <begin position="12"/>
        <end position="32"/>
    </location>
</feature>
<dbReference type="PANTHER" id="PTHR23028">
    <property type="entry name" value="ACETYLTRANSFERASE"/>
    <property type="match status" value="1"/>
</dbReference>
<sequence length="662" mass="74631">MQRNIRMKRRYINGFNGLRALGVIAVILYHLNPDVFRGGYLGVPIFMVLSGYLITDHLLADLRQKGRYDYRGFWLRRIKRLYPTLITMLMATAGYIVLFQRDLLANLHRIVATNLIYLYNWWQIFNGQSYFERFANNESPFTHLWTLSIEGQFYLLWPLLVMGIWRWSKRKKATVFWTSIGLAVVSAGLMALLFNPSADPSRIYYGTDTRAFSILLGCALAVVWPSGELRGKLALGDRIGIDIIGLIGFAGMIWLTLALDARSSWLYRGGMVLFSLFTVVLVAVVAHPGADWDRLLTNPLFNWLGSRSYGIYLYQFPVMIFFEGRMRNIADHPILYPVIEVILILLLSEASYRFIERPLARFDYRQTWTWFKALFTTPKNRGMLRQRFVAGIMSLIMILGLIGVIQAPSVRANTADHSDLAKTIKKNAAQTKKENAKIAAAARSSAAESRKAASDKSLSESLSISASKSSAAEESEAAKNPVNQDLEKYGLTQVQLHAAQNLQITGIGDSVMLGSAEGYKRIFPKMYLDATVSQQVYTIQPKIKGLLQQGLVATNVLVGLGTNGSFQANDLDEIMHLFGPDRNVFWINVHVPTRAWQNQVNADLAAGAKRFANLHVIDWYGYSKAHEDWFAKDDVHPNPTGSPYYYTYVAKQILTTLAAADK</sequence>
<dbReference type="SUPFAM" id="SSF52266">
    <property type="entry name" value="SGNH hydrolase"/>
    <property type="match status" value="1"/>
</dbReference>
<dbReference type="InterPro" id="IPR050879">
    <property type="entry name" value="Acyltransferase_3"/>
</dbReference>